<name>A0A645AG36_9ZZZZ</name>
<organism evidence="1">
    <name type="scientific">bioreactor metagenome</name>
    <dbReference type="NCBI Taxonomy" id="1076179"/>
    <lineage>
        <taxon>unclassified sequences</taxon>
        <taxon>metagenomes</taxon>
        <taxon>ecological metagenomes</taxon>
    </lineage>
</organism>
<gene>
    <name evidence="1" type="ORF">SDC9_98730</name>
</gene>
<reference evidence="1" key="1">
    <citation type="submission" date="2019-08" db="EMBL/GenBank/DDBJ databases">
        <authorList>
            <person name="Kucharzyk K."/>
            <person name="Murdoch R.W."/>
            <person name="Higgins S."/>
            <person name="Loffler F."/>
        </authorList>
    </citation>
    <scope>NUCLEOTIDE SEQUENCE</scope>
</reference>
<evidence type="ECO:0000313" key="1">
    <source>
        <dbReference type="EMBL" id="MPM51977.1"/>
    </source>
</evidence>
<protein>
    <submittedName>
        <fullName evidence="1">Uncharacterized protein</fullName>
    </submittedName>
</protein>
<dbReference type="EMBL" id="VSSQ01013658">
    <property type="protein sequence ID" value="MPM51977.1"/>
    <property type="molecule type" value="Genomic_DNA"/>
</dbReference>
<comment type="caution">
    <text evidence="1">The sequence shown here is derived from an EMBL/GenBank/DDBJ whole genome shotgun (WGS) entry which is preliminary data.</text>
</comment>
<proteinExistence type="predicted"/>
<dbReference type="AlphaFoldDB" id="A0A645AG36"/>
<accession>A0A645AG36</accession>
<sequence>MLLAILALTFNAGAQDVEVFITDNTGYSGLYEVRLYVIDDYTQNVCLVAQKKNQPGLPVLFISNEISLLCVNLVSDQIDRYRYIANVIRQSAPGSGQNWTPLLDTGEMWGQFDIYVTIN</sequence>